<gene>
    <name evidence="4" type="ORF">ACFPQ4_05470</name>
</gene>
<dbReference type="Gene3D" id="3.30.479.30">
    <property type="entry name" value="Band 7 domain"/>
    <property type="match status" value="1"/>
</dbReference>
<dbReference type="Pfam" id="PF12773">
    <property type="entry name" value="DZR"/>
    <property type="match status" value="1"/>
</dbReference>
<feature type="region of interest" description="Disordered" evidence="1">
    <location>
        <begin position="293"/>
        <end position="314"/>
    </location>
</feature>
<name>A0ABW0QVA6_9BACL</name>
<evidence type="ECO:0000259" key="2">
    <source>
        <dbReference type="Pfam" id="PF12773"/>
    </source>
</evidence>
<dbReference type="InterPro" id="IPR025874">
    <property type="entry name" value="DZR"/>
</dbReference>
<keyword evidence="5" id="KW-1185">Reference proteome</keyword>
<evidence type="ECO:0000256" key="1">
    <source>
        <dbReference type="SAM" id="MobiDB-lite"/>
    </source>
</evidence>
<feature type="domain" description="DZANK-type" evidence="2">
    <location>
        <begin position="325"/>
        <end position="368"/>
    </location>
</feature>
<accession>A0ABW0QVA6</accession>
<dbReference type="Proteomes" id="UP001596108">
    <property type="component" value="Unassembled WGS sequence"/>
</dbReference>
<dbReference type="Pfam" id="PF13421">
    <property type="entry name" value="Band_7_1"/>
    <property type="match status" value="1"/>
</dbReference>
<evidence type="ECO:0000313" key="4">
    <source>
        <dbReference type="EMBL" id="MFC5528901.1"/>
    </source>
</evidence>
<protein>
    <submittedName>
        <fullName evidence="4">SPFH domain-containing protein</fullName>
    </submittedName>
</protein>
<dbReference type="PANTHER" id="PTHR37826:SF2">
    <property type="entry name" value="ZINC-RIBBON DOMAIN-CONTAINING PROTEIN"/>
    <property type="match status" value="1"/>
</dbReference>
<dbReference type="InterPro" id="IPR033880">
    <property type="entry name" value="SPFH_YdjI"/>
</dbReference>
<feature type="compositionally biased region" description="Low complexity" evidence="1">
    <location>
        <begin position="293"/>
        <end position="309"/>
    </location>
</feature>
<dbReference type="SUPFAM" id="SSF117892">
    <property type="entry name" value="Band 7/SPFH domain"/>
    <property type="match status" value="1"/>
</dbReference>
<dbReference type="PANTHER" id="PTHR37826">
    <property type="entry name" value="FLOTILLIN BAND_7_5 DOMAIN PROTEIN"/>
    <property type="match status" value="1"/>
</dbReference>
<dbReference type="RefSeq" id="WP_378110772.1">
    <property type="nucleotide sequence ID" value="NZ_JBHSNC010000017.1"/>
</dbReference>
<dbReference type="CDD" id="cd03408">
    <property type="entry name" value="SPFH_like_u1"/>
    <property type="match status" value="1"/>
</dbReference>
<organism evidence="4 5">
    <name type="scientific">Cohnella yongneupensis</name>
    <dbReference type="NCBI Taxonomy" id="425006"/>
    <lineage>
        <taxon>Bacteria</taxon>
        <taxon>Bacillati</taxon>
        <taxon>Bacillota</taxon>
        <taxon>Bacilli</taxon>
        <taxon>Bacillales</taxon>
        <taxon>Paenibacillaceae</taxon>
        <taxon>Cohnella</taxon>
    </lineage>
</organism>
<evidence type="ECO:0000259" key="3">
    <source>
        <dbReference type="Pfam" id="PF13421"/>
    </source>
</evidence>
<feature type="domain" description="SPFH" evidence="3">
    <location>
        <begin position="25"/>
        <end position="235"/>
    </location>
</feature>
<dbReference type="EMBL" id="JBHSNC010000017">
    <property type="protein sequence ID" value="MFC5528901.1"/>
    <property type="molecule type" value="Genomic_DNA"/>
</dbReference>
<reference evidence="5" key="1">
    <citation type="journal article" date="2019" name="Int. J. Syst. Evol. Microbiol.">
        <title>The Global Catalogue of Microorganisms (GCM) 10K type strain sequencing project: providing services to taxonomists for standard genome sequencing and annotation.</title>
        <authorList>
            <consortium name="The Broad Institute Genomics Platform"/>
            <consortium name="The Broad Institute Genome Sequencing Center for Infectious Disease"/>
            <person name="Wu L."/>
            <person name="Ma J."/>
        </authorList>
    </citation>
    <scope>NUCLEOTIDE SEQUENCE [LARGE SCALE GENOMIC DNA]</scope>
    <source>
        <strain evidence="5">CGMCC 1.18578</strain>
    </source>
</reference>
<proteinExistence type="predicted"/>
<sequence length="371" mass="40237">MGIMDFIKGQFIEVIEWLDDKGVLVHRFEAYDNAIKMGAKLVVRESQAAIFVNEGQLADVFGPGTYTLSTQNMPVLTALKSWKYSFNSPFKADVFFVNMTNFTDLKWGTTNPVIMRDADFGMVRIRGFGNYSVKVGDPAIFLKEIFGTKKEFTTDSITGFLKTIIVSSLSDLLGESKIPIADLSSSYDELGVQSTERLQPKFEAIGLKLTSLTIENISLPEDVEKMIDRRSSMNVLGNMDNYMKFQTAEAIRDAANNEGSGGAGLGAGMGAGMAMGQMMGQMFQPNAAANANANAMQQQAQQQQQTQPAVVPSSGDAGIACSNAQCGHLLQPSEKFCVECGSPRAQKRFCTQCGHELSATAKFCSDCGSKA</sequence>
<evidence type="ECO:0000313" key="5">
    <source>
        <dbReference type="Proteomes" id="UP001596108"/>
    </source>
</evidence>
<dbReference type="InterPro" id="IPR036013">
    <property type="entry name" value="Band_7/SPFH_dom_sf"/>
</dbReference>
<comment type="caution">
    <text evidence="4">The sequence shown here is derived from an EMBL/GenBank/DDBJ whole genome shotgun (WGS) entry which is preliminary data.</text>
</comment>